<name>A0A2U1LY12_ARTAN</name>
<evidence type="ECO:0000313" key="3">
    <source>
        <dbReference type="Proteomes" id="UP000245207"/>
    </source>
</evidence>
<feature type="region of interest" description="Disordered" evidence="1">
    <location>
        <begin position="1"/>
        <end position="59"/>
    </location>
</feature>
<accession>A0A2U1LY12</accession>
<keyword evidence="3" id="KW-1185">Reference proteome</keyword>
<dbReference type="AlphaFoldDB" id="A0A2U1LY12"/>
<dbReference type="STRING" id="35608.A0A2U1LY12"/>
<dbReference type="EMBL" id="PKPP01007276">
    <property type="protein sequence ID" value="PWA53854.1"/>
    <property type="molecule type" value="Genomic_DNA"/>
</dbReference>
<dbReference type="Proteomes" id="UP000245207">
    <property type="component" value="Unassembled WGS sequence"/>
</dbReference>
<organism evidence="2 3">
    <name type="scientific">Artemisia annua</name>
    <name type="common">Sweet wormwood</name>
    <dbReference type="NCBI Taxonomy" id="35608"/>
    <lineage>
        <taxon>Eukaryota</taxon>
        <taxon>Viridiplantae</taxon>
        <taxon>Streptophyta</taxon>
        <taxon>Embryophyta</taxon>
        <taxon>Tracheophyta</taxon>
        <taxon>Spermatophyta</taxon>
        <taxon>Magnoliopsida</taxon>
        <taxon>eudicotyledons</taxon>
        <taxon>Gunneridae</taxon>
        <taxon>Pentapetalae</taxon>
        <taxon>asterids</taxon>
        <taxon>campanulids</taxon>
        <taxon>Asterales</taxon>
        <taxon>Asteraceae</taxon>
        <taxon>Asteroideae</taxon>
        <taxon>Anthemideae</taxon>
        <taxon>Artemisiinae</taxon>
        <taxon>Artemisia</taxon>
    </lineage>
</organism>
<feature type="region of interest" description="Disordered" evidence="1">
    <location>
        <begin position="86"/>
        <end position="128"/>
    </location>
</feature>
<protein>
    <submittedName>
        <fullName evidence="2">Hydroxyproline-rich glycoprotein family protein</fullName>
    </submittedName>
</protein>
<gene>
    <name evidence="2" type="ORF">CTI12_AA441430</name>
</gene>
<reference evidence="2 3" key="1">
    <citation type="journal article" date="2018" name="Mol. Plant">
        <title>The genome of Artemisia annua provides insight into the evolution of Asteraceae family and artemisinin biosynthesis.</title>
        <authorList>
            <person name="Shen Q."/>
            <person name="Zhang L."/>
            <person name="Liao Z."/>
            <person name="Wang S."/>
            <person name="Yan T."/>
            <person name="Shi P."/>
            <person name="Liu M."/>
            <person name="Fu X."/>
            <person name="Pan Q."/>
            <person name="Wang Y."/>
            <person name="Lv Z."/>
            <person name="Lu X."/>
            <person name="Zhang F."/>
            <person name="Jiang W."/>
            <person name="Ma Y."/>
            <person name="Chen M."/>
            <person name="Hao X."/>
            <person name="Li L."/>
            <person name="Tang Y."/>
            <person name="Lv G."/>
            <person name="Zhou Y."/>
            <person name="Sun X."/>
            <person name="Brodelius P.E."/>
            <person name="Rose J.K.C."/>
            <person name="Tang K."/>
        </authorList>
    </citation>
    <scope>NUCLEOTIDE SEQUENCE [LARGE SCALE GENOMIC DNA]</scope>
    <source>
        <strain evidence="3">cv. Huhao1</strain>
        <tissue evidence="2">Leaf</tissue>
    </source>
</reference>
<comment type="caution">
    <text evidence="2">The sequence shown here is derived from an EMBL/GenBank/DDBJ whole genome shotgun (WGS) entry which is preliminary data.</text>
</comment>
<dbReference type="PANTHER" id="PTHR37376:SF1">
    <property type="entry name" value="EXPRESSED PROTEIN"/>
    <property type="match status" value="1"/>
</dbReference>
<dbReference type="PANTHER" id="PTHR37376">
    <property type="entry name" value="EXPRESSED PROTEIN"/>
    <property type="match status" value="1"/>
</dbReference>
<evidence type="ECO:0000313" key="2">
    <source>
        <dbReference type="EMBL" id="PWA53854.1"/>
    </source>
</evidence>
<proteinExistence type="predicted"/>
<evidence type="ECO:0000256" key="1">
    <source>
        <dbReference type="SAM" id="MobiDB-lite"/>
    </source>
</evidence>
<sequence length="184" mass="19947">MAIINEPATPPPTIGKMGPYTVFVTPPPPESESPTKYNISTPQVKSAAPVQPPPVQYERSSSFSKTGFFWDALAKVQNATPPPTIGKMGPYTVFVTPPPPESESPTKYNISTPQVKSAAPVQPPPVQYERSSSFSKTGFFWDALAKVQNDPVLAKYVLCVENLRPYGQGPFRSTTCSEHDGSCL</sequence>